<dbReference type="PANTHER" id="PTHR28653:SF1">
    <property type="entry name" value="ATPASE SWSAP1"/>
    <property type="match status" value="1"/>
</dbReference>
<dbReference type="GO" id="GO:0000724">
    <property type="term" value="P:double-strand break repair via homologous recombination"/>
    <property type="evidence" value="ECO:0007669"/>
    <property type="project" value="TreeGrafter"/>
</dbReference>
<reference evidence="1" key="1">
    <citation type="submission" date="2025-08" db="UniProtKB">
        <authorList>
            <consortium name="Ensembl"/>
        </authorList>
    </citation>
    <scope>IDENTIFICATION</scope>
</reference>
<reference evidence="1" key="2">
    <citation type="submission" date="2025-09" db="UniProtKB">
        <authorList>
            <consortium name="Ensembl"/>
        </authorList>
    </citation>
    <scope>IDENTIFICATION</scope>
</reference>
<dbReference type="PANTHER" id="PTHR28653">
    <property type="match status" value="1"/>
</dbReference>
<name>A0A3Q1HPT1_9TELE</name>
<dbReference type="GO" id="GO:0003697">
    <property type="term" value="F:single-stranded DNA binding"/>
    <property type="evidence" value="ECO:0007669"/>
    <property type="project" value="TreeGrafter"/>
</dbReference>
<evidence type="ECO:0000313" key="2">
    <source>
        <dbReference type="Proteomes" id="UP000257200"/>
    </source>
</evidence>
<dbReference type="FunCoup" id="A0A3Q1HPT1">
    <property type="interactions" value="336"/>
</dbReference>
<proteinExistence type="predicted"/>
<sequence length="280" mass="30306">MADILSLVFRTFTSPVGLKKQLPVRPPPPAAGSSLLLGDPELSRSVLLLAAVTAASELGMRVVFFTQTQIQSLPVSLQRCFSYPRTLEELLLQVAGLHESTSTSPTPPSLIIVDRLEGFLCGAGGSSHGGSHPAQLSCAAHLSALLCDTAAFLTQILEQRGSNSGPCRFIVSFLSEVDSGQGSKDPSGTDPLLDVLDRYFQVRCTLDPDRGYGAAAAGVQEVWHIYLSGRGITEASFTKDREEKPAVYFTNLLKTKSYSRDNINVHFNPRVILWVKIDPF</sequence>
<keyword evidence="2" id="KW-1185">Reference proteome</keyword>
<dbReference type="Ensembl" id="ENSAPOT00000021497.1">
    <property type="protein sequence ID" value="ENSAPOP00000029910.1"/>
    <property type="gene ID" value="ENSAPOG00000016154.1"/>
</dbReference>
<accession>A0A3Q1HPT1</accession>
<dbReference type="AlphaFoldDB" id="A0A3Q1HPT1"/>
<dbReference type="GeneTree" id="ENSGT00940000167287"/>
<protein>
    <submittedName>
        <fullName evidence="1">ATPase SWSAP1-like</fullName>
    </submittedName>
</protein>
<dbReference type="STRING" id="80966.ENSAPOP00000029910"/>
<dbReference type="Proteomes" id="UP000257200">
    <property type="component" value="Unplaced"/>
</dbReference>
<organism evidence="1 2">
    <name type="scientific">Acanthochromis polyacanthus</name>
    <name type="common">spiny chromis</name>
    <dbReference type="NCBI Taxonomy" id="80966"/>
    <lineage>
        <taxon>Eukaryota</taxon>
        <taxon>Metazoa</taxon>
        <taxon>Chordata</taxon>
        <taxon>Craniata</taxon>
        <taxon>Vertebrata</taxon>
        <taxon>Euteleostomi</taxon>
        <taxon>Actinopterygii</taxon>
        <taxon>Neopterygii</taxon>
        <taxon>Teleostei</taxon>
        <taxon>Neoteleostei</taxon>
        <taxon>Acanthomorphata</taxon>
        <taxon>Ovalentaria</taxon>
        <taxon>Pomacentridae</taxon>
        <taxon>Acanthochromis</taxon>
    </lineage>
</organism>
<dbReference type="GO" id="GO:0097196">
    <property type="term" value="C:Shu complex"/>
    <property type="evidence" value="ECO:0007669"/>
    <property type="project" value="TreeGrafter"/>
</dbReference>
<evidence type="ECO:0000313" key="1">
    <source>
        <dbReference type="Ensembl" id="ENSAPOP00000029910.1"/>
    </source>
</evidence>
<dbReference type="InParanoid" id="A0A3Q1HPT1"/>